<proteinExistence type="predicted"/>
<dbReference type="GO" id="GO:0009236">
    <property type="term" value="P:cobalamin biosynthetic process"/>
    <property type="evidence" value="ECO:0007669"/>
    <property type="project" value="UniProtKB-KW"/>
</dbReference>
<dbReference type="InterPro" id="IPR000878">
    <property type="entry name" value="4pyrrol_Mease"/>
</dbReference>
<dbReference type="PANTHER" id="PTHR43467">
    <property type="entry name" value="COBALT-PRECORRIN-2 C(20)-METHYLTRANSFERASE"/>
    <property type="match status" value="1"/>
</dbReference>
<keyword evidence="5" id="KW-0949">S-adenosyl-L-methionine</keyword>
<evidence type="ECO:0000256" key="4">
    <source>
        <dbReference type="ARBA" id="ARBA00022679"/>
    </source>
</evidence>
<protein>
    <submittedName>
        <fullName evidence="7">Precorrin-6A synthase (Deacetylating)</fullName>
    </submittedName>
</protein>
<organism evidence="7 8">
    <name type="scientific">Actinacidiphila paucisporea</name>
    <dbReference type="NCBI Taxonomy" id="310782"/>
    <lineage>
        <taxon>Bacteria</taxon>
        <taxon>Bacillati</taxon>
        <taxon>Actinomycetota</taxon>
        <taxon>Actinomycetes</taxon>
        <taxon>Kitasatosporales</taxon>
        <taxon>Streptomycetaceae</taxon>
        <taxon>Actinacidiphila</taxon>
    </lineage>
</organism>
<dbReference type="AlphaFoldDB" id="A0A1M7Q3S7"/>
<feature type="domain" description="Tetrapyrrole methylase" evidence="6">
    <location>
        <begin position="3"/>
        <end position="226"/>
    </location>
</feature>
<comment type="pathway">
    <text evidence="1">Cofactor biosynthesis; adenosylcobalamin biosynthesis.</text>
</comment>
<dbReference type="InterPro" id="IPR014777">
    <property type="entry name" value="4pyrrole_Mease_sub1"/>
</dbReference>
<dbReference type="STRING" id="310782.SAMN05216499_12897"/>
<reference evidence="7 8" key="1">
    <citation type="submission" date="2016-11" db="EMBL/GenBank/DDBJ databases">
        <authorList>
            <person name="Jaros S."/>
            <person name="Januszkiewicz K."/>
            <person name="Wedrychowicz H."/>
        </authorList>
    </citation>
    <scope>NUCLEOTIDE SEQUENCE [LARGE SCALE GENOMIC DNA]</scope>
    <source>
        <strain evidence="7 8">CGMCC 4.2025</strain>
    </source>
</reference>
<dbReference type="NCBIfam" id="TIGR02434">
    <property type="entry name" value="CobF"/>
    <property type="match status" value="1"/>
</dbReference>
<dbReference type="GO" id="GO:0032259">
    <property type="term" value="P:methylation"/>
    <property type="evidence" value="ECO:0007669"/>
    <property type="project" value="UniProtKB-KW"/>
</dbReference>
<evidence type="ECO:0000256" key="2">
    <source>
        <dbReference type="ARBA" id="ARBA00022573"/>
    </source>
</evidence>
<dbReference type="Gene3D" id="3.30.950.10">
    <property type="entry name" value="Methyltransferase, Cobalt-precorrin-4 Transmethylase, Domain 2"/>
    <property type="match status" value="1"/>
</dbReference>
<dbReference type="PANTHER" id="PTHR43467:SF1">
    <property type="entry name" value="PRECORRIN-6A SYNTHASE [DEACETYLATING]"/>
    <property type="match status" value="1"/>
</dbReference>
<dbReference type="Proteomes" id="UP000184111">
    <property type="component" value="Unassembled WGS sequence"/>
</dbReference>
<dbReference type="GO" id="GO:0043819">
    <property type="term" value="F:precorrin-6A synthase (deacetylating) activity"/>
    <property type="evidence" value="ECO:0007669"/>
    <property type="project" value="InterPro"/>
</dbReference>
<gene>
    <name evidence="7" type="ORF">SAMN05216499_12897</name>
</gene>
<dbReference type="PIRSF" id="PIRSF036525">
    <property type="entry name" value="CobF"/>
    <property type="match status" value="1"/>
</dbReference>
<keyword evidence="2" id="KW-0169">Cobalamin biosynthesis</keyword>
<keyword evidence="4" id="KW-0808">Transferase</keyword>
<dbReference type="InterPro" id="IPR035996">
    <property type="entry name" value="4pyrrol_Methylase_sf"/>
</dbReference>
<dbReference type="Pfam" id="PF00590">
    <property type="entry name" value="TP_methylase"/>
    <property type="match status" value="1"/>
</dbReference>
<dbReference type="Gene3D" id="3.40.1010.10">
    <property type="entry name" value="Cobalt-precorrin-4 Transmethylase, Domain 1"/>
    <property type="match status" value="1"/>
</dbReference>
<evidence type="ECO:0000256" key="5">
    <source>
        <dbReference type="ARBA" id="ARBA00022691"/>
    </source>
</evidence>
<dbReference type="InterPro" id="IPR012797">
    <property type="entry name" value="CobF"/>
</dbReference>
<dbReference type="InterPro" id="IPR014776">
    <property type="entry name" value="4pyrrole_Mease_sub2"/>
</dbReference>
<dbReference type="SUPFAM" id="SSF53790">
    <property type="entry name" value="Tetrapyrrole methylase"/>
    <property type="match status" value="1"/>
</dbReference>
<keyword evidence="8" id="KW-1185">Reference proteome</keyword>
<dbReference type="EMBL" id="FRBI01000028">
    <property type="protein sequence ID" value="SHN24752.1"/>
    <property type="molecule type" value="Genomic_DNA"/>
</dbReference>
<evidence type="ECO:0000256" key="1">
    <source>
        <dbReference type="ARBA" id="ARBA00004953"/>
    </source>
</evidence>
<sequence length="271" mass="29437">MKHVYVIGIGAGDPEQLTLQAVRALGRAEVFFLLDKGEDKAGLVRLREEILERHAPRPHRIVVATDPDRDRDAATGAYAPAVDDWRRRRGDIYQRLIAEELADDGCGAFLVWGDPALYDSTLAILEDVHARGGTDFDWTVVPGISSVATLAARHRTGLNQVGRPVQITTGRRLADAGGLPQGVDDVVVMLDARQAFGALTGQGLHIYWGAYLGTPDEILLAGPLDDALADRIRATRAEARARKGWIMDTYLLRRTQPPAPRGPADTAGGPR</sequence>
<dbReference type="OrthoDB" id="9787471at2"/>
<dbReference type="CDD" id="cd11643">
    <property type="entry name" value="Precorrin-6A-synthase"/>
    <property type="match status" value="1"/>
</dbReference>
<keyword evidence="3" id="KW-0489">Methyltransferase</keyword>
<evidence type="ECO:0000259" key="6">
    <source>
        <dbReference type="Pfam" id="PF00590"/>
    </source>
</evidence>
<evidence type="ECO:0000256" key="3">
    <source>
        <dbReference type="ARBA" id="ARBA00022603"/>
    </source>
</evidence>
<evidence type="ECO:0000313" key="8">
    <source>
        <dbReference type="Proteomes" id="UP000184111"/>
    </source>
</evidence>
<dbReference type="RefSeq" id="WP_073502172.1">
    <property type="nucleotide sequence ID" value="NZ_FRBI01000028.1"/>
</dbReference>
<evidence type="ECO:0000313" key="7">
    <source>
        <dbReference type="EMBL" id="SHN24752.1"/>
    </source>
</evidence>
<name>A0A1M7Q3S7_9ACTN</name>
<accession>A0A1M7Q3S7</accession>